<dbReference type="PROSITE" id="PS50013">
    <property type="entry name" value="CHROMO_2"/>
    <property type="match status" value="1"/>
</dbReference>
<dbReference type="InterPro" id="IPR001584">
    <property type="entry name" value="Integrase_cat-core"/>
</dbReference>
<dbReference type="CDD" id="cd00024">
    <property type="entry name" value="CD_CSD"/>
    <property type="match status" value="1"/>
</dbReference>
<dbReference type="GO" id="GO:0003676">
    <property type="term" value="F:nucleic acid binding"/>
    <property type="evidence" value="ECO:0007669"/>
    <property type="project" value="InterPro"/>
</dbReference>
<reference evidence="3 4" key="1">
    <citation type="submission" date="2019-12" db="EMBL/GenBank/DDBJ databases">
        <title>Chromosome-level assembly of the Caenorhabditis remanei genome.</title>
        <authorList>
            <person name="Teterina A.A."/>
            <person name="Willis J.H."/>
            <person name="Phillips P.C."/>
        </authorList>
    </citation>
    <scope>NUCLEOTIDE SEQUENCE [LARGE SCALE GENOMIC DNA]</scope>
    <source>
        <strain evidence="3 4">PX506</strain>
        <tissue evidence="3">Whole organism</tissue>
    </source>
</reference>
<evidence type="ECO:0000313" key="3">
    <source>
        <dbReference type="EMBL" id="KAF1767391.1"/>
    </source>
</evidence>
<feature type="domain" description="Integrase catalytic" evidence="2">
    <location>
        <begin position="62"/>
        <end position="231"/>
    </location>
</feature>
<sequence length="356" mass="41014">MTSTRVKAAIKDAYTNPKNPSAFTSVANIHKFLKPKFKSLTYEQVEKVLEDLESFTLHRPTRKRFPRLKTLASGLFTDLQADLVDMSKYKKTNNNTTFLLTVIDIYSRRLYVRPLKNKGGVEVSKALSEIFKEIGTSPMSVYTDEGKEFYNTNVKTLFKETGVSLISTKSELKCAVIERANRTLKTRLAKYITQKYGYKYIDVLQKIVKGINNTLNRGIGKKPVDVKRGDFMVPLPEDVEKRTKFQVGDHVRISAKRQIFDKGYDQGWTTEVFIVNKVLYRKPIVYNLLDTNGEEIEGIFYGRELTKCTYGRDDLYRIEKVLDTRIHKGKKQSRVKWSGYPDSFSSWVDSDSLVNL</sequence>
<proteinExistence type="predicted"/>
<evidence type="ECO:0000259" key="2">
    <source>
        <dbReference type="PROSITE" id="PS50994"/>
    </source>
</evidence>
<dbReference type="AlphaFoldDB" id="A0A6A5HJV3"/>
<dbReference type="InterPro" id="IPR012337">
    <property type="entry name" value="RNaseH-like_sf"/>
</dbReference>
<dbReference type="KEGG" id="crq:GCK72_007350"/>
<dbReference type="RefSeq" id="XP_003098206.2">
    <property type="nucleotide sequence ID" value="XM_003098158.2"/>
</dbReference>
<dbReference type="Gene3D" id="3.30.420.10">
    <property type="entry name" value="Ribonuclease H-like superfamily/Ribonuclease H"/>
    <property type="match status" value="1"/>
</dbReference>
<dbReference type="GO" id="GO:0015074">
    <property type="term" value="P:DNA integration"/>
    <property type="evidence" value="ECO:0007669"/>
    <property type="project" value="InterPro"/>
</dbReference>
<gene>
    <name evidence="3" type="ORF">GCK72_007350</name>
</gene>
<dbReference type="CTD" id="9800445"/>
<dbReference type="Proteomes" id="UP000483820">
    <property type="component" value="Chromosome II"/>
</dbReference>
<evidence type="ECO:0008006" key="5">
    <source>
        <dbReference type="Google" id="ProtNLM"/>
    </source>
</evidence>
<dbReference type="Gene3D" id="2.40.50.40">
    <property type="match status" value="1"/>
</dbReference>
<dbReference type="InterPro" id="IPR000953">
    <property type="entry name" value="Chromo/chromo_shadow_dom"/>
</dbReference>
<dbReference type="EMBL" id="WUAV01000002">
    <property type="protein sequence ID" value="KAF1767391.1"/>
    <property type="molecule type" value="Genomic_DNA"/>
</dbReference>
<dbReference type="PROSITE" id="PS50994">
    <property type="entry name" value="INTEGRASE"/>
    <property type="match status" value="1"/>
</dbReference>
<organism evidence="3 4">
    <name type="scientific">Caenorhabditis remanei</name>
    <name type="common">Caenorhabditis vulgaris</name>
    <dbReference type="NCBI Taxonomy" id="31234"/>
    <lineage>
        <taxon>Eukaryota</taxon>
        <taxon>Metazoa</taxon>
        <taxon>Ecdysozoa</taxon>
        <taxon>Nematoda</taxon>
        <taxon>Chromadorea</taxon>
        <taxon>Rhabditida</taxon>
        <taxon>Rhabditina</taxon>
        <taxon>Rhabditomorpha</taxon>
        <taxon>Rhabditoidea</taxon>
        <taxon>Rhabditidae</taxon>
        <taxon>Peloderinae</taxon>
        <taxon>Caenorhabditis</taxon>
    </lineage>
</organism>
<dbReference type="PANTHER" id="PTHR46585">
    <property type="entry name" value="INTEGRASE CORE DOMAIN CONTAINING PROTEIN"/>
    <property type="match status" value="1"/>
</dbReference>
<dbReference type="Pfam" id="PF00385">
    <property type="entry name" value="Chromo"/>
    <property type="match status" value="1"/>
</dbReference>
<accession>A0A6A5HJV3</accession>
<protein>
    <recommendedName>
        <fullName evidence="5">Integrase catalytic domain-containing protein</fullName>
    </recommendedName>
</protein>
<evidence type="ECO:0000313" key="4">
    <source>
        <dbReference type="Proteomes" id="UP000483820"/>
    </source>
</evidence>
<dbReference type="InterPro" id="IPR016197">
    <property type="entry name" value="Chromo-like_dom_sf"/>
</dbReference>
<feature type="domain" description="Chromo" evidence="1">
    <location>
        <begin position="316"/>
        <end position="356"/>
    </location>
</feature>
<name>A0A6A5HJV3_CAERE</name>
<comment type="caution">
    <text evidence="3">The sequence shown here is derived from an EMBL/GenBank/DDBJ whole genome shotgun (WGS) entry which is preliminary data.</text>
</comment>
<dbReference type="SUPFAM" id="SSF53098">
    <property type="entry name" value="Ribonuclease H-like"/>
    <property type="match status" value="1"/>
</dbReference>
<dbReference type="GeneID" id="9800445"/>
<dbReference type="InterPro" id="IPR036397">
    <property type="entry name" value="RNaseH_sf"/>
</dbReference>
<dbReference type="SUPFAM" id="SSF54160">
    <property type="entry name" value="Chromo domain-like"/>
    <property type="match status" value="1"/>
</dbReference>
<dbReference type="Pfam" id="PF00665">
    <property type="entry name" value="rve"/>
    <property type="match status" value="1"/>
</dbReference>
<dbReference type="PANTHER" id="PTHR46585:SF1">
    <property type="entry name" value="CHROMO DOMAIN-CONTAINING PROTEIN"/>
    <property type="match status" value="1"/>
</dbReference>
<evidence type="ECO:0000259" key="1">
    <source>
        <dbReference type="PROSITE" id="PS50013"/>
    </source>
</evidence>
<dbReference type="InterPro" id="IPR023780">
    <property type="entry name" value="Chromo_domain"/>
</dbReference>